<evidence type="ECO:0000313" key="2">
    <source>
        <dbReference type="Proteomes" id="UP000027138"/>
    </source>
</evidence>
<sequence length="109" mass="11775">MKRTLQGKILSLQHTQAVLESTTVLKAKEIKGESGVSTVWVVPKSTAVPKRGLRRVKSSTPITFQVGRIEASTPQPVLSGTPVPQRFIRVCLSCTPRASLAKLPDLSTP</sequence>
<dbReference type="EMBL" id="KK914619">
    <property type="protein sequence ID" value="KDP31529.1"/>
    <property type="molecule type" value="Genomic_DNA"/>
</dbReference>
<reference evidence="1 2" key="1">
    <citation type="journal article" date="2014" name="PLoS ONE">
        <title>Global Analysis of Gene Expression Profiles in Physic Nut (Jatropha curcas L.) Seedlings Exposed to Salt Stress.</title>
        <authorList>
            <person name="Zhang L."/>
            <person name="Zhang C."/>
            <person name="Wu P."/>
            <person name="Chen Y."/>
            <person name="Li M."/>
            <person name="Jiang H."/>
            <person name="Wu G."/>
        </authorList>
    </citation>
    <scope>NUCLEOTIDE SEQUENCE [LARGE SCALE GENOMIC DNA]</scope>
    <source>
        <strain evidence="2">cv. GZQX0401</strain>
        <tissue evidence="1">Young leaves</tissue>
    </source>
</reference>
<gene>
    <name evidence="1" type="ORF">JCGZ_15415</name>
</gene>
<organism evidence="1 2">
    <name type="scientific">Jatropha curcas</name>
    <name type="common">Barbados nut</name>
    <dbReference type="NCBI Taxonomy" id="180498"/>
    <lineage>
        <taxon>Eukaryota</taxon>
        <taxon>Viridiplantae</taxon>
        <taxon>Streptophyta</taxon>
        <taxon>Embryophyta</taxon>
        <taxon>Tracheophyta</taxon>
        <taxon>Spermatophyta</taxon>
        <taxon>Magnoliopsida</taxon>
        <taxon>eudicotyledons</taxon>
        <taxon>Gunneridae</taxon>
        <taxon>Pentapetalae</taxon>
        <taxon>rosids</taxon>
        <taxon>fabids</taxon>
        <taxon>Malpighiales</taxon>
        <taxon>Euphorbiaceae</taxon>
        <taxon>Crotonoideae</taxon>
        <taxon>Jatropheae</taxon>
        <taxon>Jatropha</taxon>
    </lineage>
</organism>
<accession>A0A067KI58</accession>
<keyword evidence="2" id="KW-1185">Reference proteome</keyword>
<protein>
    <submittedName>
        <fullName evidence="1">Uncharacterized protein</fullName>
    </submittedName>
</protein>
<dbReference type="AlphaFoldDB" id="A0A067KI58"/>
<dbReference type="Proteomes" id="UP000027138">
    <property type="component" value="Unassembled WGS sequence"/>
</dbReference>
<name>A0A067KI58_JATCU</name>
<proteinExistence type="predicted"/>
<evidence type="ECO:0000313" key="1">
    <source>
        <dbReference type="EMBL" id="KDP31529.1"/>
    </source>
</evidence>